<dbReference type="AlphaFoldDB" id="A0A433SHF5"/>
<keyword evidence="3" id="KW-1185">Reference proteome</keyword>
<sequence>MEAIHIRNMQASDLEGILTIQAQCYQEIVPESKVSIQAKLEASPQTCFVADDPARGVAGYMLSIPWQRQQPPELDAPACKLPARPNCLYLHDLAVSPAYRGSGVGKHLFNAFQKALATTHLPYACLVAIQNSASYWQKYGFTPVQMSPGLHASVATYGGQAQYMEWHAARSVDHSLAV</sequence>
<dbReference type="GO" id="GO:0016747">
    <property type="term" value="F:acyltransferase activity, transferring groups other than amino-acyl groups"/>
    <property type="evidence" value="ECO:0007669"/>
    <property type="project" value="InterPro"/>
</dbReference>
<organism evidence="2 3">
    <name type="scientific">Saezia sanguinis</name>
    <dbReference type="NCBI Taxonomy" id="1965230"/>
    <lineage>
        <taxon>Bacteria</taxon>
        <taxon>Pseudomonadati</taxon>
        <taxon>Pseudomonadota</taxon>
        <taxon>Betaproteobacteria</taxon>
        <taxon>Burkholderiales</taxon>
        <taxon>Saeziaceae</taxon>
        <taxon>Saezia</taxon>
    </lineage>
</organism>
<gene>
    <name evidence="2" type="ORF">CUZ56_00674</name>
</gene>
<protein>
    <recommendedName>
        <fullName evidence="1">N-acetyltransferase domain-containing protein</fullName>
    </recommendedName>
</protein>
<feature type="domain" description="N-acetyltransferase" evidence="1">
    <location>
        <begin position="4"/>
        <end position="169"/>
    </location>
</feature>
<evidence type="ECO:0000313" key="3">
    <source>
        <dbReference type="Proteomes" id="UP000286947"/>
    </source>
</evidence>
<reference evidence="2 3" key="1">
    <citation type="submission" date="2018-01" db="EMBL/GenBank/DDBJ databases">
        <title>Saezia sanguinis gen. nov., sp. nov., in the order Burkholderiales isolated from human blood.</title>
        <authorList>
            <person name="Medina-Pascual M.J."/>
            <person name="Valdezate S."/>
            <person name="Monzon S."/>
            <person name="Cuesta I."/>
            <person name="Carrasco G."/>
            <person name="Villalon P."/>
            <person name="Saez-Nieto J.A."/>
        </authorList>
    </citation>
    <scope>NUCLEOTIDE SEQUENCE [LARGE SCALE GENOMIC DNA]</scope>
    <source>
        <strain evidence="2 3">CNM695-12</strain>
    </source>
</reference>
<dbReference type="Gene3D" id="3.40.630.30">
    <property type="match status" value="1"/>
</dbReference>
<dbReference type="InterPro" id="IPR000182">
    <property type="entry name" value="GNAT_dom"/>
</dbReference>
<comment type="caution">
    <text evidence="2">The sequence shown here is derived from an EMBL/GenBank/DDBJ whole genome shotgun (WGS) entry which is preliminary data.</text>
</comment>
<dbReference type="CDD" id="cd04301">
    <property type="entry name" value="NAT_SF"/>
    <property type="match status" value="1"/>
</dbReference>
<evidence type="ECO:0000259" key="1">
    <source>
        <dbReference type="PROSITE" id="PS51186"/>
    </source>
</evidence>
<proteinExistence type="predicted"/>
<dbReference type="Pfam" id="PF00583">
    <property type="entry name" value="Acetyltransf_1"/>
    <property type="match status" value="1"/>
</dbReference>
<name>A0A433SHF5_9BURK</name>
<dbReference type="InterPro" id="IPR016181">
    <property type="entry name" value="Acyl_CoA_acyltransferase"/>
</dbReference>
<evidence type="ECO:0000313" key="2">
    <source>
        <dbReference type="EMBL" id="RUS68187.1"/>
    </source>
</evidence>
<dbReference type="EMBL" id="PQSP01000001">
    <property type="protein sequence ID" value="RUS68187.1"/>
    <property type="molecule type" value="Genomic_DNA"/>
</dbReference>
<accession>A0A433SHF5</accession>
<dbReference type="SUPFAM" id="SSF55729">
    <property type="entry name" value="Acyl-CoA N-acyltransferases (Nat)"/>
    <property type="match status" value="1"/>
</dbReference>
<dbReference type="OrthoDB" id="359414at2"/>
<dbReference type="PROSITE" id="PS51186">
    <property type="entry name" value="GNAT"/>
    <property type="match status" value="1"/>
</dbReference>
<dbReference type="Proteomes" id="UP000286947">
    <property type="component" value="Unassembled WGS sequence"/>
</dbReference>